<dbReference type="InterPro" id="IPR039420">
    <property type="entry name" value="WalR-like"/>
</dbReference>
<dbReference type="GO" id="GO:0032993">
    <property type="term" value="C:protein-DNA complex"/>
    <property type="evidence" value="ECO:0007669"/>
    <property type="project" value="TreeGrafter"/>
</dbReference>
<evidence type="ECO:0000256" key="4">
    <source>
        <dbReference type="ARBA" id="ARBA00023125"/>
    </source>
</evidence>
<gene>
    <name evidence="10" type="primary">cusR</name>
    <name evidence="10" type="ORF">NCTC12112_02049</name>
</gene>
<dbReference type="Gene3D" id="1.10.10.10">
    <property type="entry name" value="Winged helix-like DNA-binding domain superfamily/Winged helix DNA-binding domain"/>
    <property type="match status" value="1"/>
</dbReference>
<dbReference type="CDD" id="cd00383">
    <property type="entry name" value="trans_reg_C"/>
    <property type="match status" value="1"/>
</dbReference>
<dbReference type="Gene3D" id="3.40.50.2300">
    <property type="match status" value="1"/>
</dbReference>
<dbReference type="AlphaFoldDB" id="A0AAX1TPN3"/>
<dbReference type="PANTHER" id="PTHR48111">
    <property type="entry name" value="REGULATOR OF RPOS"/>
    <property type="match status" value="1"/>
</dbReference>
<evidence type="ECO:0000256" key="5">
    <source>
        <dbReference type="ARBA" id="ARBA00023163"/>
    </source>
</evidence>
<reference evidence="10 11" key="1">
    <citation type="submission" date="2018-06" db="EMBL/GenBank/DDBJ databases">
        <authorList>
            <consortium name="Pathogen Informatics"/>
            <person name="Doyle S."/>
        </authorList>
    </citation>
    <scope>NUCLEOTIDE SEQUENCE [LARGE SCALE GENOMIC DNA]</scope>
    <source>
        <strain evidence="10 11">NCTC12112</strain>
    </source>
</reference>
<accession>A0AAX1TPN3</accession>
<keyword evidence="1 6" id="KW-0597">Phosphoprotein</keyword>
<dbReference type="GO" id="GO:0000976">
    <property type="term" value="F:transcription cis-regulatory region binding"/>
    <property type="evidence" value="ECO:0007669"/>
    <property type="project" value="TreeGrafter"/>
</dbReference>
<sequence>MNILIVQKDVDIKKYLKKGLKEAGYSVEDTSDWEDAYYHAVSGNYELIILDTVIGDKTGIELCEKIRKENIESGIIFISSEDKIEKKVEALDAGADDYIVKPFSFIELLGRIRAVIRRTIKSFAVGNNIITIKDLSINFLTREVKRGEALIELTYKEFSLLEYLVRNKNLVLSRTMIKEKIWSINFTSNTNIVDVYMTHLRGKIDKDHKEKLIYTVRGVGYILKG</sequence>
<dbReference type="InterPro" id="IPR001789">
    <property type="entry name" value="Sig_transdc_resp-reg_receiver"/>
</dbReference>
<dbReference type="FunFam" id="1.10.10.10:FF:000005">
    <property type="entry name" value="Two-component system response regulator"/>
    <property type="match status" value="1"/>
</dbReference>
<dbReference type="SUPFAM" id="SSF46894">
    <property type="entry name" value="C-terminal effector domain of the bipartite response regulators"/>
    <property type="match status" value="1"/>
</dbReference>
<feature type="DNA-binding region" description="OmpR/PhoB-type" evidence="7">
    <location>
        <begin position="127"/>
        <end position="225"/>
    </location>
</feature>
<dbReference type="GeneID" id="78453341"/>
<dbReference type="Proteomes" id="UP000249008">
    <property type="component" value="Chromosome 1"/>
</dbReference>
<dbReference type="Pfam" id="PF00486">
    <property type="entry name" value="Trans_reg_C"/>
    <property type="match status" value="1"/>
</dbReference>
<evidence type="ECO:0000256" key="3">
    <source>
        <dbReference type="ARBA" id="ARBA00023015"/>
    </source>
</evidence>
<dbReference type="PROSITE" id="PS50110">
    <property type="entry name" value="RESPONSE_REGULATORY"/>
    <property type="match status" value="1"/>
</dbReference>
<protein>
    <submittedName>
        <fullName evidence="10">Transcriptional regulatory protein CusR</fullName>
    </submittedName>
</protein>
<dbReference type="SUPFAM" id="SSF52172">
    <property type="entry name" value="CheY-like"/>
    <property type="match status" value="1"/>
</dbReference>
<evidence type="ECO:0000256" key="7">
    <source>
        <dbReference type="PROSITE-ProRule" id="PRU01091"/>
    </source>
</evidence>
<organism evidence="10 11">
    <name type="scientific">Fusobacterium ulcerans</name>
    <dbReference type="NCBI Taxonomy" id="861"/>
    <lineage>
        <taxon>Bacteria</taxon>
        <taxon>Fusobacteriati</taxon>
        <taxon>Fusobacteriota</taxon>
        <taxon>Fusobacteriia</taxon>
        <taxon>Fusobacteriales</taxon>
        <taxon>Fusobacteriaceae</taxon>
        <taxon>Fusobacterium</taxon>
    </lineage>
</organism>
<keyword evidence="4 7" id="KW-0238">DNA-binding</keyword>
<dbReference type="KEGG" id="ful:C4N20_00870"/>
<dbReference type="InterPro" id="IPR001867">
    <property type="entry name" value="OmpR/PhoB-type_DNA-bd"/>
</dbReference>
<proteinExistence type="predicted"/>
<dbReference type="GO" id="GO:0006355">
    <property type="term" value="P:regulation of DNA-templated transcription"/>
    <property type="evidence" value="ECO:0007669"/>
    <property type="project" value="InterPro"/>
</dbReference>
<dbReference type="SMART" id="SM00448">
    <property type="entry name" value="REC"/>
    <property type="match status" value="1"/>
</dbReference>
<feature type="modified residue" description="4-aspartylphosphate" evidence="6">
    <location>
        <position position="51"/>
    </location>
</feature>
<dbReference type="RefSeq" id="WP_008695817.1">
    <property type="nucleotide sequence ID" value="NZ_CABKNW010000005.1"/>
</dbReference>
<keyword evidence="5" id="KW-0804">Transcription</keyword>
<dbReference type="EMBL" id="LS483487">
    <property type="protein sequence ID" value="SQJ06822.1"/>
    <property type="molecule type" value="Genomic_DNA"/>
</dbReference>
<dbReference type="InterPro" id="IPR016032">
    <property type="entry name" value="Sig_transdc_resp-reg_C-effctor"/>
</dbReference>
<dbReference type="InterPro" id="IPR036388">
    <property type="entry name" value="WH-like_DNA-bd_sf"/>
</dbReference>
<evidence type="ECO:0000259" key="8">
    <source>
        <dbReference type="PROSITE" id="PS50110"/>
    </source>
</evidence>
<dbReference type="PROSITE" id="PS51755">
    <property type="entry name" value="OMPR_PHOB"/>
    <property type="match status" value="1"/>
</dbReference>
<dbReference type="SMART" id="SM00862">
    <property type="entry name" value="Trans_reg_C"/>
    <property type="match status" value="1"/>
</dbReference>
<keyword evidence="3" id="KW-0805">Transcription regulation</keyword>
<evidence type="ECO:0000313" key="11">
    <source>
        <dbReference type="Proteomes" id="UP000249008"/>
    </source>
</evidence>
<evidence type="ECO:0000256" key="6">
    <source>
        <dbReference type="PROSITE-ProRule" id="PRU00169"/>
    </source>
</evidence>
<name>A0AAX1TPN3_9FUSO</name>
<evidence type="ECO:0000256" key="2">
    <source>
        <dbReference type="ARBA" id="ARBA00023012"/>
    </source>
</evidence>
<dbReference type="GO" id="GO:0005829">
    <property type="term" value="C:cytosol"/>
    <property type="evidence" value="ECO:0007669"/>
    <property type="project" value="TreeGrafter"/>
</dbReference>
<evidence type="ECO:0000313" key="10">
    <source>
        <dbReference type="EMBL" id="SQJ06822.1"/>
    </source>
</evidence>
<dbReference type="PANTHER" id="PTHR48111:SF22">
    <property type="entry name" value="REGULATOR OF RPOS"/>
    <property type="match status" value="1"/>
</dbReference>
<keyword evidence="2" id="KW-0902">Two-component regulatory system</keyword>
<dbReference type="GO" id="GO:0000156">
    <property type="term" value="F:phosphorelay response regulator activity"/>
    <property type="evidence" value="ECO:0007669"/>
    <property type="project" value="TreeGrafter"/>
</dbReference>
<evidence type="ECO:0000256" key="1">
    <source>
        <dbReference type="ARBA" id="ARBA00022553"/>
    </source>
</evidence>
<feature type="domain" description="Response regulatory" evidence="8">
    <location>
        <begin position="2"/>
        <end position="116"/>
    </location>
</feature>
<dbReference type="Gene3D" id="6.10.250.690">
    <property type="match status" value="1"/>
</dbReference>
<dbReference type="InterPro" id="IPR011006">
    <property type="entry name" value="CheY-like_superfamily"/>
</dbReference>
<dbReference type="Pfam" id="PF00072">
    <property type="entry name" value="Response_reg"/>
    <property type="match status" value="1"/>
</dbReference>
<evidence type="ECO:0000259" key="9">
    <source>
        <dbReference type="PROSITE" id="PS51755"/>
    </source>
</evidence>
<feature type="domain" description="OmpR/PhoB-type" evidence="9">
    <location>
        <begin position="127"/>
        <end position="225"/>
    </location>
</feature>